<feature type="region of interest" description="Disordered" evidence="1">
    <location>
        <begin position="1"/>
        <end position="48"/>
    </location>
</feature>
<gene>
    <name evidence="2" type="ORF">DILT_LOCUS19178</name>
</gene>
<evidence type="ECO:0000313" key="2">
    <source>
        <dbReference type="EMBL" id="VDN43777.1"/>
    </source>
</evidence>
<dbReference type="Proteomes" id="UP000281553">
    <property type="component" value="Unassembled WGS sequence"/>
</dbReference>
<evidence type="ECO:0000256" key="1">
    <source>
        <dbReference type="SAM" id="MobiDB-lite"/>
    </source>
</evidence>
<sequence length="91" mass="9674">MFVSSFQDSRDSQKFSAPLSVPSPRTLQQQSQSTSRNPQSQSLTPVPAAVDSDSFPLLFEAVEIANSNATGTGGSELFGFYDNIDGLQDGA</sequence>
<dbReference type="OrthoDB" id="10665207at2759"/>
<proteinExistence type="predicted"/>
<evidence type="ECO:0000313" key="3">
    <source>
        <dbReference type="Proteomes" id="UP000281553"/>
    </source>
</evidence>
<feature type="compositionally biased region" description="Low complexity" evidence="1">
    <location>
        <begin position="22"/>
        <end position="36"/>
    </location>
</feature>
<dbReference type="AlphaFoldDB" id="A0A3P7PFM7"/>
<protein>
    <submittedName>
        <fullName evidence="2">Uncharacterized protein</fullName>
    </submittedName>
</protein>
<feature type="non-terminal residue" evidence="2">
    <location>
        <position position="91"/>
    </location>
</feature>
<organism evidence="2 3">
    <name type="scientific">Dibothriocephalus latus</name>
    <name type="common">Fish tapeworm</name>
    <name type="synonym">Diphyllobothrium latum</name>
    <dbReference type="NCBI Taxonomy" id="60516"/>
    <lineage>
        <taxon>Eukaryota</taxon>
        <taxon>Metazoa</taxon>
        <taxon>Spiralia</taxon>
        <taxon>Lophotrochozoa</taxon>
        <taxon>Platyhelminthes</taxon>
        <taxon>Cestoda</taxon>
        <taxon>Eucestoda</taxon>
        <taxon>Diphyllobothriidea</taxon>
        <taxon>Diphyllobothriidae</taxon>
        <taxon>Dibothriocephalus</taxon>
    </lineage>
</organism>
<reference evidence="2 3" key="1">
    <citation type="submission" date="2018-11" db="EMBL/GenBank/DDBJ databases">
        <authorList>
            <consortium name="Pathogen Informatics"/>
        </authorList>
    </citation>
    <scope>NUCLEOTIDE SEQUENCE [LARGE SCALE GENOMIC DNA]</scope>
</reference>
<dbReference type="EMBL" id="UYRU01109091">
    <property type="protein sequence ID" value="VDN43777.1"/>
    <property type="molecule type" value="Genomic_DNA"/>
</dbReference>
<accession>A0A3P7PFM7</accession>
<name>A0A3P7PFM7_DIBLA</name>
<keyword evidence="3" id="KW-1185">Reference proteome</keyword>